<dbReference type="InterPro" id="IPR007278">
    <property type="entry name" value="DUF397"/>
</dbReference>
<organism evidence="2 3">
    <name type="scientific">Streptomyces yunnanensis</name>
    <dbReference type="NCBI Taxonomy" id="156453"/>
    <lineage>
        <taxon>Bacteria</taxon>
        <taxon>Bacillati</taxon>
        <taxon>Actinomycetota</taxon>
        <taxon>Actinomycetes</taxon>
        <taxon>Kitasatosporales</taxon>
        <taxon>Streptomycetaceae</taxon>
        <taxon>Streptomyces</taxon>
    </lineage>
</organism>
<dbReference type="EMBL" id="FRBK01000026">
    <property type="protein sequence ID" value="SHN23999.1"/>
    <property type="molecule type" value="Genomic_DNA"/>
</dbReference>
<accession>A0A9X8N7R4</accession>
<gene>
    <name evidence="2" type="ORF">SAMN05216268_12655</name>
</gene>
<feature type="domain" description="DUF397" evidence="1">
    <location>
        <begin position="5"/>
        <end position="56"/>
    </location>
</feature>
<evidence type="ECO:0000313" key="3">
    <source>
        <dbReference type="Proteomes" id="UP000184388"/>
    </source>
</evidence>
<evidence type="ECO:0000313" key="2">
    <source>
        <dbReference type="EMBL" id="SHN23999.1"/>
    </source>
</evidence>
<comment type="caution">
    <text evidence="2">The sequence shown here is derived from an EMBL/GenBank/DDBJ whole genome shotgun (WGS) entry which is preliminary data.</text>
</comment>
<proteinExistence type="predicted"/>
<dbReference type="Pfam" id="PF04149">
    <property type="entry name" value="DUF397"/>
    <property type="match status" value="1"/>
</dbReference>
<dbReference type="Proteomes" id="UP000184388">
    <property type="component" value="Unassembled WGS sequence"/>
</dbReference>
<reference evidence="3" key="1">
    <citation type="submission" date="2016-11" db="EMBL/GenBank/DDBJ databases">
        <authorList>
            <person name="Jaros S."/>
            <person name="Januszkiewicz K."/>
            <person name="Wedrychowicz H."/>
        </authorList>
    </citation>
    <scope>NUCLEOTIDE SEQUENCE [LARGE SCALE GENOMIC DNA]</scope>
    <source>
        <strain evidence="3">CGMCC 4.3555</strain>
    </source>
</reference>
<name>A0A9X8N7R4_9ACTN</name>
<dbReference type="RefSeq" id="WP_073449005.1">
    <property type="nucleotide sequence ID" value="NZ_FRBK01000026.1"/>
</dbReference>
<evidence type="ECO:0000259" key="1">
    <source>
        <dbReference type="Pfam" id="PF04149"/>
    </source>
</evidence>
<protein>
    <recommendedName>
        <fullName evidence="1">DUF397 domain-containing protein</fullName>
    </recommendedName>
</protein>
<dbReference type="AlphaFoldDB" id="A0A9X8N7R4"/>
<sequence>MGVELNWRTSTYTGTENCVEVADNDPTKVHVRDSKRRSGPEVTWSPDAWGAFIEHTRRIEV</sequence>